<organism evidence="2 3">
    <name type="scientific">Prorocentrum cordatum</name>
    <dbReference type="NCBI Taxonomy" id="2364126"/>
    <lineage>
        <taxon>Eukaryota</taxon>
        <taxon>Sar</taxon>
        <taxon>Alveolata</taxon>
        <taxon>Dinophyceae</taxon>
        <taxon>Prorocentrales</taxon>
        <taxon>Prorocentraceae</taxon>
        <taxon>Prorocentrum</taxon>
    </lineage>
</organism>
<feature type="compositionally biased region" description="Low complexity" evidence="1">
    <location>
        <begin position="108"/>
        <end position="134"/>
    </location>
</feature>
<accession>A0ABN9TC33</accession>
<evidence type="ECO:0000256" key="1">
    <source>
        <dbReference type="SAM" id="MobiDB-lite"/>
    </source>
</evidence>
<feature type="compositionally biased region" description="Gly residues" evidence="1">
    <location>
        <begin position="135"/>
        <end position="145"/>
    </location>
</feature>
<feature type="region of interest" description="Disordered" evidence="1">
    <location>
        <begin position="108"/>
        <end position="227"/>
    </location>
</feature>
<evidence type="ECO:0000313" key="3">
    <source>
        <dbReference type="Proteomes" id="UP001189429"/>
    </source>
</evidence>
<feature type="compositionally biased region" description="Low complexity" evidence="1">
    <location>
        <begin position="216"/>
        <end position="226"/>
    </location>
</feature>
<proteinExistence type="predicted"/>
<dbReference type="Proteomes" id="UP001189429">
    <property type="component" value="Unassembled WGS sequence"/>
</dbReference>
<evidence type="ECO:0000313" key="2">
    <source>
        <dbReference type="EMBL" id="CAK0843230.1"/>
    </source>
</evidence>
<reference evidence="2" key="1">
    <citation type="submission" date="2023-10" db="EMBL/GenBank/DDBJ databases">
        <authorList>
            <person name="Chen Y."/>
            <person name="Shah S."/>
            <person name="Dougan E. K."/>
            <person name="Thang M."/>
            <person name="Chan C."/>
        </authorList>
    </citation>
    <scope>NUCLEOTIDE SEQUENCE [LARGE SCALE GENOMIC DNA]</scope>
</reference>
<gene>
    <name evidence="2" type="ORF">PCOR1329_LOCUS37646</name>
</gene>
<sequence length="274" mass="28540">MVPDKIEHLKESHEFDGKQHELRGIFAMAEGVLQDSKRQDKFDGGDKDNIDDGVTVLGGGAATLCEERAAKQKEQEGAAKRITIFKGSGDSTALADVVQLGRTVQRAVAPPLARARPSAAEAATAQARAPEPSAGGLGAEGGCGLRGAWRAPARPPAPDGRKRDRAPSQGRPTGRRCAGRRCSWSRPRPRPRGGRWSGARRSGGAAVLLRMRRRPSLPSSRPPAGSRRAEAVALGSEPGCGLSGSGGQDRGCSLRLPPCRPTVGGVGASCDGPP</sequence>
<comment type="caution">
    <text evidence="2">The sequence shown here is derived from an EMBL/GenBank/DDBJ whole genome shotgun (WGS) entry which is preliminary data.</text>
</comment>
<feature type="compositionally biased region" description="Low complexity" evidence="1">
    <location>
        <begin position="197"/>
        <end position="209"/>
    </location>
</feature>
<name>A0ABN9TC33_9DINO</name>
<dbReference type="EMBL" id="CAUYUJ010014562">
    <property type="protein sequence ID" value="CAK0843230.1"/>
    <property type="molecule type" value="Genomic_DNA"/>
</dbReference>
<keyword evidence="3" id="KW-1185">Reference proteome</keyword>
<protein>
    <submittedName>
        <fullName evidence="2">Uncharacterized protein</fullName>
    </submittedName>
</protein>